<dbReference type="NCBIfam" id="NF005552">
    <property type="entry name" value="PRK07213.1"/>
    <property type="match status" value="1"/>
</dbReference>
<dbReference type="GO" id="GO:0016787">
    <property type="term" value="F:hydrolase activity"/>
    <property type="evidence" value="ECO:0007669"/>
    <property type="project" value="UniProtKB-KW"/>
</dbReference>
<dbReference type="Gene3D" id="3.20.20.140">
    <property type="entry name" value="Metal-dependent hydrolases"/>
    <property type="match status" value="2"/>
</dbReference>
<reference evidence="2" key="1">
    <citation type="submission" date="2022-08" db="EMBL/GenBank/DDBJ databases">
        <title>Genomic Encyclopedia of Type Strains, Phase V (KMG-V): Genome sequencing to study the core and pangenomes of soil and plant-associated prokaryotes.</title>
        <authorList>
            <person name="Whitman W."/>
        </authorList>
    </citation>
    <scope>NUCLEOTIDE SEQUENCE</scope>
    <source>
        <strain evidence="2">PS</strain>
    </source>
</reference>
<dbReference type="Gene3D" id="2.30.40.10">
    <property type="entry name" value="Urease, subunit C, domain 1"/>
    <property type="match status" value="1"/>
</dbReference>
<gene>
    <name evidence="2" type="ORF">M2325_000403</name>
</gene>
<feature type="domain" description="Amidohydrolase-related" evidence="1">
    <location>
        <begin position="56"/>
        <end position="417"/>
    </location>
</feature>
<keyword evidence="3" id="KW-1185">Reference proteome</keyword>
<sequence>MALFLKSKFLYGEEFELKEGILVIENGVITDFLENQENLSDILTKEDDKIITYEGLVIPSFNNLHTHIGDSAIKDVGINRTLDELVKPPHGLKHRFLNNCSDKDIVNGMIAGMCELYENGTHIFCDYRENGLKGIQLLNNALNLFNVSKGITKNSDSTNNSKNLLEPYVLGRPTIRLENTTKDDIKEDLRNEIFQILDLSQGIGLSGLNEYDDCELKFIRRVIDEYNSHNDNDNGEDNIKGNIKGNIKDNSKVKSKKVFSVHAGEHEGSVQYSHKNYGLSEIERLINLELSPNFIIHAVHVSDQEIQQIKENNIPLVVCPRANASFNVGLPKINELHEKGILMAIGTDNFMANSPSIFREMDFIYKLYHLEPLEILKMATVNGNKILGNSDYNYKNTGLIKEGFKPNFSFINYNFENSKNLIATLITRCESKNIDIEFKYKFESLLSKSL</sequence>
<dbReference type="SUPFAM" id="SSF51556">
    <property type="entry name" value="Metallo-dependent hydrolases"/>
    <property type="match status" value="1"/>
</dbReference>
<dbReference type="Pfam" id="PF01979">
    <property type="entry name" value="Amidohydro_1"/>
    <property type="match status" value="1"/>
</dbReference>
<dbReference type="InterPro" id="IPR032466">
    <property type="entry name" value="Metal_Hydrolase"/>
</dbReference>
<dbReference type="PANTHER" id="PTHR43794">
    <property type="entry name" value="AMINOHYDROLASE SSNA-RELATED"/>
    <property type="match status" value="1"/>
</dbReference>
<name>A0ABT2EXV9_METVO</name>
<dbReference type="InterPro" id="IPR050287">
    <property type="entry name" value="MTA/SAH_deaminase"/>
</dbReference>
<comment type="caution">
    <text evidence="2">The sequence shown here is derived from an EMBL/GenBank/DDBJ whole genome shotgun (WGS) entry which is preliminary data.</text>
</comment>
<dbReference type="PANTHER" id="PTHR43794:SF5">
    <property type="entry name" value="CHLOROHYDROLASE FAMILY PROTEIN"/>
    <property type="match status" value="1"/>
</dbReference>
<dbReference type="EMBL" id="JANUCQ010000001">
    <property type="protein sequence ID" value="MCS3921730.1"/>
    <property type="molecule type" value="Genomic_DNA"/>
</dbReference>
<dbReference type="Proteomes" id="UP001140258">
    <property type="component" value="Unassembled WGS sequence"/>
</dbReference>
<accession>A0ABT2EXV9</accession>
<dbReference type="RefSeq" id="WP_259050680.1">
    <property type="nucleotide sequence ID" value="NZ_JANUCQ010000001.1"/>
</dbReference>
<evidence type="ECO:0000313" key="2">
    <source>
        <dbReference type="EMBL" id="MCS3921730.1"/>
    </source>
</evidence>
<dbReference type="InterPro" id="IPR006680">
    <property type="entry name" value="Amidohydro-rel"/>
</dbReference>
<evidence type="ECO:0000259" key="1">
    <source>
        <dbReference type="Pfam" id="PF01979"/>
    </source>
</evidence>
<evidence type="ECO:0000313" key="3">
    <source>
        <dbReference type="Proteomes" id="UP001140258"/>
    </source>
</evidence>
<organism evidence="2 3">
    <name type="scientific">Methanococcus voltae PS</name>
    <dbReference type="NCBI Taxonomy" id="523842"/>
    <lineage>
        <taxon>Archaea</taxon>
        <taxon>Methanobacteriati</taxon>
        <taxon>Methanobacteriota</taxon>
        <taxon>Methanomada group</taxon>
        <taxon>Methanococci</taxon>
        <taxon>Methanococcales</taxon>
        <taxon>Methanococcaceae</taxon>
        <taxon>Methanococcus</taxon>
    </lineage>
</organism>
<keyword evidence="2" id="KW-0378">Hydrolase</keyword>
<protein>
    <submittedName>
        <fullName evidence="2">Cytosine/adenosine deaminase-related metal-dependent hydrolase</fullName>
    </submittedName>
</protein>
<dbReference type="InterPro" id="IPR011059">
    <property type="entry name" value="Metal-dep_hydrolase_composite"/>
</dbReference>
<proteinExistence type="predicted"/>